<evidence type="ECO:0000256" key="6">
    <source>
        <dbReference type="SAM" id="MobiDB-lite"/>
    </source>
</evidence>
<evidence type="ECO:0000256" key="5">
    <source>
        <dbReference type="ARBA" id="ARBA00023136"/>
    </source>
</evidence>
<protein>
    <submittedName>
        <fullName evidence="9">RDD family protein</fullName>
    </submittedName>
</protein>
<feature type="transmembrane region" description="Helical" evidence="7">
    <location>
        <begin position="75"/>
        <end position="98"/>
    </location>
</feature>
<dbReference type="Proteomes" id="UP001183420">
    <property type="component" value="Unassembled WGS sequence"/>
</dbReference>
<comment type="subcellular location">
    <subcellularLocation>
        <location evidence="1">Cell membrane</location>
        <topology evidence="1">Multi-pass membrane protein</topology>
    </subcellularLocation>
</comment>
<dbReference type="InterPro" id="IPR051791">
    <property type="entry name" value="Pra-immunoreactive"/>
</dbReference>
<evidence type="ECO:0000256" key="1">
    <source>
        <dbReference type="ARBA" id="ARBA00004651"/>
    </source>
</evidence>
<accession>A0ABU2LQK4</accession>
<name>A0ABU2LQK4_9ACTN</name>
<evidence type="ECO:0000313" key="10">
    <source>
        <dbReference type="Proteomes" id="UP001183420"/>
    </source>
</evidence>
<comment type="caution">
    <text evidence="9">The sequence shown here is derived from an EMBL/GenBank/DDBJ whole genome shotgun (WGS) entry which is preliminary data.</text>
</comment>
<evidence type="ECO:0000256" key="7">
    <source>
        <dbReference type="SAM" id="Phobius"/>
    </source>
</evidence>
<dbReference type="EMBL" id="JAVREM010000018">
    <property type="protein sequence ID" value="MDT0319868.1"/>
    <property type="molecule type" value="Genomic_DNA"/>
</dbReference>
<evidence type="ECO:0000259" key="8">
    <source>
        <dbReference type="Pfam" id="PF06271"/>
    </source>
</evidence>
<keyword evidence="10" id="KW-1185">Reference proteome</keyword>
<dbReference type="PANTHER" id="PTHR36115:SF6">
    <property type="entry name" value="PROLINE-RICH ANTIGEN HOMOLOG"/>
    <property type="match status" value="1"/>
</dbReference>
<sequence length="170" mass="18304">MDESLPAGRPPGPGAPPPVVTDRDHLPPWISPRAEPGRETLADWGERVGAYLLDALLVLALLVGGGLALSRVAPAVIGVWIITVLLCYSPLCTAWWGGSPGKLAQGMRVARSGDGRPLTYGRALCRHVAHLVLHFTPLLGQIDYLWPLWDEPFQQCLHDKVVGSVVVVRG</sequence>
<evidence type="ECO:0000256" key="4">
    <source>
        <dbReference type="ARBA" id="ARBA00022989"/>
    </source>
</evidence>
<dbReference type="PANTHER" id="PTHR36115">
    <property type="entry name" value="PROLINE-RICH ANTIGEN HOMOLOG-RELATED"/>
    <property type="match status" value="1"/>
</dbReference>
<reference evidence="10" key="1">
    <citation type="submission" date="2023-07" db="EMBL/GenBank/DDBJ databases">
        <title>30 novel species of actinomycetes from the DSMZ collection.</title>
        <authorList>
            <person name="Nouioui I."/>
        </authorList>
    </citation>
    <scope>NUCLEOTIDE SEQUENCE [LARGE SCALE GENOMIC DNA]</scope>
    <source>
        <strain evidence="10">DSM 44918</strain>
    </source>
</reference>
<gene>
    <name evidence="9" type="ORF">RNC47_16140</name>
</gene>
<evidence type="ECO:0000256" key="3">
    <source>
        <dbReference type="ARBA" id="ARBA00022692"/>
    </source>
</evidence>
<organism evidence="9 10">
    <name type="scientific">Streptomyces millisiae</name>
    <dbReference type="NCBI Taxonomy" id="3075542"/>
    <lineage>
        <taxon>Bacteria</taxon>
        <taxon>Bacillati</taxon>
        <taxon>Actinomycetota</taxon>
        <taxon>Actinomycetes</taxon>
        <taxon>Kitasatosporales</taxon>
        <taxon>Streptomycetaceae</taxon>
        <taxon>Streptomyces</taxon>
    </lineage>
</organism>
<keyword evidence="4 7" id="KW-1133">Transmembrane helix</keyword>
<dbReference type="Pfam" id="PF06271">
    <property type="entry name" value="RDD"/>
    <property type="match status" value="1"/>
</dbReference>
<keyword evidence="2" id="KW-1003">Cell membrane</keyword>
<feature type="region of interest" description="Disordered" evidence="6">
    <location>
        <begin position="1"/>
        <end position="34"/>
    </location>
</feature>
<keyword evidence="5 7" id="KW-0472">Membrane</keyword>
<proteinExistence type="predicted"/>
<dbReference type="InterPro" id="IPR010432">
    <property type="entry name" value="RDD"/>
</dbReference>
<keyword evidence="3 7" id="KW-0812">Transmembrane</keyword>
<feature type="compositionally biased region" description="Pro residues" evidence="6">
    <location>
        <begin position="8"/>
        <end position="19"/>
    </location>
</feature>
<feature type="transmembrane region" description="Helical" evidence="7">
    <location>
        <begin position="48"/>
        <end position="69"/>
    </location>
</feature>
<feature type="domain" description="RDD" evidence="8">
    <location>
        <begin position="42"/>
        <end position="162"/>
    </location>
</feature>
<evidence type="ECO:0000256" key="2">
    <source>
        <dbReference type="ARBA" id="ARBA00022475"/>
    </source>
</evidence>
<dbReference type="RefSeq" id="WP_311599401.1">
    <property type="nucleotide sequence ID" value="NZ_JAVREM010000018.1"/>
</dbReference>
<evidence type="ECO:0000313" key="9">
    <source>
        <dbReference type="EMBL" id="MDT0319868.1"/>
    </source>
</evidence>